<name>A0A1W5D3S1_9LECA</name>
<reference evidence="3" key="1">
    <citation type="submission" date="2017-03" db="EMBL/GenBank/DDBJ databases">
        <authorList>
            <person name="Sharma R."/>
            <person name="Thines M."/>
        </authorList>
    </citation>
    <scope>NUCLEOTIDE SEQUENCE [LARGE SCALE GENOMIC DNA]</scope>
</reference>
<feature type="region of interest" description="Disordered" evidence="1">
    <location>
        <begin position="294"/>
        <end position="317"/>
    </location>
</feature>
<feature type="region of interest" description="Disordered" evidence="1">
    <location>
        <begin position="1"/>
        <end position="26"/>
    </location>
</feature>
<organism evidence="2 3">
    <name type="scientific">Lasallia pustulata</name>
    <dbReference type="NCBI Taxonomy" id="136370"/>
    <lineage>
        <taxon>Eukaryota</taxon>
        <taxon>Fungi</taxon>
        <taxon>Dikarya</taxon>
        <taxon>Ascomycota</taxon>
        <taxon>Pezizomycotina</taxon>
        <taxon>Lecanoromycetes</taxon>
        <taxon>OSLEUM clade</taxon>
        <taxon>Umbilicariomycetidae</taxon>
        <taxon>Umbilicariales</taxon>
        <taxon>Umbilicariaceae</taxon>
        <taxon>Lasallia</taxon>
    </lineage>
</organism>
<evidence type="ECO:0000313" key="2">
    <source>
        <dbReference type="EMBL" id="SLM37788.1"/>
    </source>
</evidence>
<feature type="compositionally biased region" description="Basic and acidic residues" evidence="1">
    <location>
        <begin position="117"/>
        <end position="127"/>
    </location>
</feature>
<proteinExistence type="predicted"/>
<feature type="region of interest" description="Disordered" evidence="1">
    <location>
        <begin position="101"/>
        <end position="192"/>
    </location>
</feature>
<feature type="region of interest" description="Disordered" evidence="1">
    <location>
        <begin position="355"/>
        <end position="423"/>
    </location>
</feature>
<protein>
    <submittedName>
        <fullName evidence="2">Uncharacterized protein</fullName>
    </submittedName>
</protein>
<feature type="compositionally biased region" description="Polar residues" evidence="1">
    <location>
        <begin position="133"/>
        <end position="143"/>
    </location>
</feature>
<evidence type="ECO:0000256" key="1">
    <source>
        <dbReference type="SAM" id="MobiDB-lite"/>
    </source>
</evidence>
<keyword evidence="3" id="KW-1185">Reference proteome</keyword>
<sequence length="485" mass="53823">MGPPSPMRRPPLQHEESASSSLNGMEKVISRGSIPFDIFEDLIEKYLDKPLPPTPRKPSSVYSTHKEEIIDSYRERRHRSEIESTEIFLKPTTYSAGISKISNMKPERPQLAQQAHAESDSIVERWHTRQRAQRTTEVGTGSASKLHRSHSSHADDSVDGSPSNKPGVSSRKAEALANDYRDALRGRSPAPPVIEAIPYYPENDYFPSPISATITDVVDHSLIPHPLRVSSLESERPSSHFSMTSSDSDPDRIHLRVRDSLKAYARKAFRLPKASAEEIERERIISIAEAKYPLMSPPSSRRPSRLESIASQRRASIQQGLSHMYDTITSFSIGSSKPKSGTETSSSQILRELRSPAIPTTAYQQLGPKAWEAPKSPRIKSPSKRHNPFRSGSQESATANRQSSPAPTQNSKARPPPSPRSPRLVASKIAAALHGGTAQVGSLLRIETPAQQEAKLEQRREQLKKKIVMIGAADQYPGSRINRWV</sequence>
<dbReference type="Proteomes" id="UP000192927">
    <property type="component" value="Unassembled WGS sequence"/>
</dbReference>
<dbReference type="EMBL" id="FWEW01001890">
    <property type="protein sequence ID" value="SLM37788.1"/>
    <property type="molecule type" value="Genomic_DNA"/>
</dbReference>
<dbReference type="AlphaFoldDB" id="A0A1W5D3S1"/>
<feature type="compositionally biased region" description="Polar residues" evidence="1">
    <location>
        <begin position="390"/>
        <end position="412"/>
    </location>
</feature>
<feature type="compositionally biased region" description="Basic residues" evidence="1">
    <location>
        <begin position="377"/>
        <end position="388"/>
    </location>
</feature>
<evidence type="ECO:0000313" key="3">
    <source>
        <dbReference type="Proteomes" id="UP000192927"/>
    </source>
</evidence>
<feature type="compositionally biased region" description="Basic and acidic residues" evidence="1">
    <location>
        <begin position="171"/>
        <end position="185"/>
    </location>
</feature>
<accession>A0A1W5D3S1</accession>